<evidence type="ECO:0000313" key="3">
    <source>
        <dbReference type="Proteomes" id="UP000196342"/>
    </source>
</evidence>
<proteinExistence type="predicted"/>
<comment type="caution">
    <text evidence="2">The sequence shown here is derived from an EMBL/GenBank/DDBJ whole genome shotgun (WGS) entry which is preliminary data.</text>
</comment>
<dbReference type="EMBL" id="NHOO01000032">
    <property type="protein sequence ID" value="OVE45596.1"/>
    <property type="molecule type" value="Genomic_DNA"/>
</dbReference>
<dbReference type="RefSeq" id="WP_087698906.1">
    <property type="nucleotide sequence ID" value="NZ_NHOO01000032.1"/>
</dbReference>
<accession>A0A202B2D2</accession>
<gene>
    <name evidence="2" type="ORF">CBW21_22415</name>
</gene>
<dbReference type="AlphaFoldDB" id="A0A202B2D2"/>
<dbReference type="Proteomes" id="UP000196342">
    <property type="component" value="Unassembled WGS sequence"/>
</dbReference>
<dbReference type="Pfam" id="PF05136">
    <property type="entry name" value="Phage_portal_2"/>
    <property type="match status" value="1"/>
</dbReference>
<dbReference type="GO" id="GO:0005198">
    <property type="term" value="F:structural molecule activity"/>
    <property type="evidence" value="ECO:0007669"/>
    <property type="project" value="InterPro"/>
</dbReference>
<sequence length="553" mass="62013">MENQITLLGLDGRPLPPSRASSGDSTVRTEGLPLAGASVFPYDASSWATQEMGDWLPWIRSPDAEINQFRDRMVARSRDLVRNDGLAQGAVTRILDNTVGVSMRLSAMPDYRALATMTGIKEFDAVWANEFQQVAEALWRGFADDIGRYNDLSRQLTVSQQLRLGLRHKLVDGDSLIVNYWKPDRVHPGAARYATCYLVVDPDRLSNPWQMVDTKYLRNGVEIDDDGVPIAYHIRKAHQNDWYNAIESNEWERIEREDDDGWVRVIHDFERDRAGQNRGIGIFTSVLSRFKMLARYYGVELQAATIASSFGTYITSPFDSAQVEEAISGGDELSAYQDLRADFHEARPVMLNGARIPTLAPGESIETVASAHPHSGFGEFVRAMQLTFAAASGVSAEQITQDWSRTNYSSARAALLESWKTLERRRAEFKIGTASPMYATWLHEAMDNGDLPLPRNAPDFLEFRTQYARCDWLSVGRGWVDPVKEPQGSVLKMDAGLSTLKRECAEQGLDYEEAIDQRALEVRKFKDAGLKLPDWYGAPATEASTPEESQTPQ</sequence>
<feature type="region of interest" description="Disordered" evidence="1">
    <location>
        <begin position="1"/>
        <end position="28"/>
    </location>
</feature>
<name>A0A202B2D2_CHRVL</name>
<evidence type="ECO:0000313" key="2">
    <source>
        <dbReference type="EMBL" id="OVE45596.1"/>
    </source>
</evidence>
<feature type="compositionally biased region" description="Polar residues" evidence="1">
    <location>
        <begin position="19"/>
        <end position="28"/>
    </location>
</feature>
<protein>
    <submittedName>
        <fullName evidence="2">Phage portal protein</fullName>
    </submittedName>
</protein>
<dbReference type="InterPro" id="IPR006429">
    <property type="entry name" value="Phage_lambda_portal"/>
</dbReference>
<dbReference type="NCBIfam" id="TIGR01539">
    <property type="entry name" value="portal_lambda"/>
    <property type="match status" value="1"/>
</dbReference>
<organism evidence="2 3">
    <name type="scientific">Chromobacterium violaceum</name>
    <dbReference type="NCBI Taxonomy" id="536"/>
    <lineage>
        <taxon>Bacteria</taxon>
        <taxon>Pseudomonadati</taxon>
        <taxon>Pseudomonadota</taxon>
        <taxon>Betaproteobacteria</taxon>
        <taxon>Neisseriales</taxon>
        <taxon>Chromobacteriaceae</taxon>
        <taxon>Chromobacterium</taxon>
    </lineage>
</organism>
<keyword evidence="3" id="KW-1185">Reference proteome</keyword>
<evidence type="ECO:0000256" key="1">
    <source>
        <dbReference type="SAM" id="MobiDB-lite"/>
    </source>
</evidence>
<reference evidence="2 3" key="1">
    <citation type="submission" date="2017-05" db="EMBL/GenBank/DDBJ databases">
        <title>Chromobacterium violaceum GHPS1 isolated from Hydrocarbon polluted soil in French Guiana display an awesome secondary metabolite arsenal and a battery of drug and heavy-metal-resistance and detoxification of xenobiotics proteins.</title>
        <authorList>
            <person name="Belbahri L."/>
        </authorList>
    </citation>
    <scope>NUCLEOTIDE SEQUENCE [LARGE SCALE GENOMIC DNA]</scope>
    <source>
        <strain evidence="2 3">GHPS1</strain>
    </source>
</reference>
<dbReference type="GO" id="GO:0019068">
    <property type="term" value="P:virion assembly"/>
    <property type="evidence" value="ECO:0007669"/>
    <property type="project" value="InterPro"/>
</dbReference>